<keyword evidence="5" id="KW-0997">Cell inner membrane</keyword>
<keyword evidence="5" id="KW-0406">Ion transport</keyword>
<dbReference type="InterPro" id="IPR014710">
    <property type="entry name" value="RmlC-like_jellyroll"/>
</dbReference>
<dbReference type="PROSITE" id="PS50042">
    <property type="entry name" value="CNMP_BINDING_3"/>
    <property type="match status" value="1"/>
</dbReference>
<keyword evidence="3 5" id="KW-1133">Transmembrane helix</keyword>
<dbReference type="OrthoDB" id="9775207at2"/>
<evidence type="ECO:0000313" key="8">
    <source>
        <dbReference type="Proteomes" id="UP000251205"/>
    </source>
</evidence>
<evidence type="ECO:0000256" key="1">
    <source>
        <dbReference type="ARBA" id="ARBA00004370"/>
    </source>
</evidence>
<comment type="subcellular location">
    <subcellularLocation>
        <location evidence="5">Cell inner membrane</location>
        <topology evidence="5">Multi-pass membrane protein</topology>
    </subcellularLocation>
    <subcellularLocation>
        <location evidence="1">Membrane</location>
    </subcellularLocation>
</comment>
<dbReference type="InterPro" id="IPR023408">
    <property type="entry name" value="MscS_beta-dom_sf"/>
</dbReference>
<dbReference type="Proteomes" id="UP000251205">
    <property type="component" value="Unassembled WGS sequence"/>
</dbReference>
<evidence type="ECO:0000256" key="2">
    <source>
        <dbReference type="ARBA" id="ARBA00022692"/>
    </source>
</evidence>
<keyword evidence="4 5" id="KW-0472">Membrane</keyword>
<reference evidence="7 8" key="1">
    <citation type="submission" date="2018-06" db="EMBL/GenBank/DDBJ databases">
        <title>Whole Genome Sequence of an efficient microsymbiont, Rhizobium tropici.</title>
        <authorList>
            <person name="Srinivasan R."/>
            <person name="Singh H.V."/>
            <person name="Srivastava R."/>
            <person name="Kumari B."/>
            <person name="Radhakrishna A."/>
        </authorList>
    </citation>
    <scope>NUCLEOTIDE SEQUENCE [LARGE SCALE GENOMIC DNA]</scope>
    <source>
        <strain evidence="7 8">IGFRI Rhizo-19</strain>
    </source>
</reference>
<dbReference type="SUPFAM" id="SSF50182">
    <property type="entry name" value="Sm-like ribonucleoproteins"/>
    <property type="match status" value="1"/>
</dbReference>
<dbReference type="InterPro" id="IPR045275">
    <property type="entry name" value="MscS_archaea/bacteria_type"/>
</dbReference>
<evidence type="ECO:0000256" key="3">
    <source>
        <dbReference type="ARBA" id="ARBA00022989"/>
    </source>
</evidence>
<comment type="subunit">
    <text evidence="5">Homoheptamer.</text>
</comment>
<dbReference type="Gene3D" id="2.60.120.10">
    <property type="entry name" value="Jelly Rolls"/>
    <property type="match status" value="1"/>
</dbReference>
<dbReference type="GO" id="GO:0008381">
    <property type="term" value="F:mechanosensitive monoatomic ion channel activity"/>
    <property type="evidence" value="ECO:0007669"/>
    <property type="project" value="InterPro"/>
</dbReference>
<keyword evidence="5" id="KW-1003">Cell membrane</keyword>
<keyword evidence="5" id="KW-0407">Ion channel</keyword>
<keyword evidence="2 5" id="KW-0812">Transmembrane</keyword>
<proteinExistence type="inferred from homology"/>
<feature type="transmembrane region" description="Helical" evidence="5">
    <location>
        <begin position="75"/>
        <end position="95"/>
    </location>
</feature>
<sequence>MQYFFDPIIQFLLLVVVLAAAHWLLPRHRAARFATDVAFFATLTAILLAKGVAPYSETPPSSDLWHRLFYGLAKAIWWLGGAMMLVSCVRLFLIFERRPREARFVQDLIAGIIYVGAVLSVVAYVFSVPVGTLIATSGVFAIVLGLAMQSTLSDVFSGIALNLGRSYSVGNWIILESGVQGRVIETNWRATHLSNATNDLVVVPNSALAKSQLVNLNSPDETHGITMSIKLAPTRTPATMARLLETVTLGSNHMMRIPDPLVSIISLTKEVIEFELAFRIRDISETTAAKNEIYDLVYRHALAAGIPLASSIVFSAAPAAESTIGSEEGSEKALRLMAMLPLFSALTEIERETLSKSATRRTYARGTEIIPQGEHAQALTLVESGVVNVVRHENGRDLELNRLSPGDFFGERGLLIGAEEPGRIIALTPVVACEIGRDQLCEILRQRPALAEDIGATLAGRLEQERRLHGEGSTPLLHAQTLTSRIRHLFQLPHSPVA</sequence>
<evidence type="ECO:0000313" key="7">
    <source>
        <dbReference type="EMBL" id="RAX37634.1"/>
    </source>
</evidence>
<feature type="transmembrane region" description="Helical" evidence="5">
    <location>
        <begin position="7"/>
        <end position="25"/>
    </location>
</feature>
<feature type="domain" description="Cyclic nucleotide-binding" evidence="6">
    <location>
        <begin position="342"/>
        <end position="444"/>
    </location>
</feature>
<dbReference type="InterPro" id="IPR010920">
    <property type="entry name" value="LSM_dom_sf"/>
</dbReference>
<dbReference type="AlphaFoldDB" id="A0A329Y6J4"/>
<comment type="function">
    <text evidence="5">Mechanosensitive channel that participates in the regulation of osmotic pressure changes within the cell, opening in response to stretch forces in the membrane lipid bilayer, without the need for other proteins. Contributes to normal resistance to hypoosmotic shock. Forms an ion channel of 1.0 nanosiemens conductance with a slight preference for anions.</text>
</comment>
<dbReference type="InterPro" id="IPR006685">
    <property type="entry name" value="MscS_channel_2nd"/>
</dbReference>
<accession>A0A329Y6J4</accession>
<dbReference type="GO" id="GO:0005886">
    <property type="term" value="C:plasma membrane"/>
    <property type="evidence" value="ECO:0007669"/>
    <property type="project" value="UniProtKB-SubCell"/>
</dbReference>
<protein>
    <recommendedName>
        <fullName evidence="5">Small-conductance mechanosensitive channel</fullName>
    </recommendedName>
</protein>
<organism evidence="7 8">
    <name type="scientific">Rhizobium tropici</name>
    <dbReference type="NCBI Taxonomy" id="398"/>
    <lineage>
        <taxon>Bacteria</taxon>
        <taxon>Pseudomonadati</taxon>
        <taxon>Pseudomonadota</taxon>
        <taxon>Alphaproteobacteria</taxon>
        <taxon>Hyphomicrobiales</taxon>
        <taxon>Rhizobiaceae</taxon>
        <taxon>Rhizobium/Agrobacterium group</taxon>
        <taxon>Rhizobium</taxon>
    </lineage>
</organism>
<dbReference type="Gene3D" id="1.10.287.1260">
    <property type="match status" value="1"/>
</dbReference>
<keyword evidence="5" id="KW-0813">Transport</keyword>
<comment type="caution">
    <text evidence="7">The sequence shown here is derived from an EMBL/GenBank/DDBJ whole genome shotgun (WGS) entry which is preliminary data.</text>
</comment>
<dbReference type="PANTHER" id="PTHR30221:SF1">
    <property type="entry name" value="SMALL-CONDUCTANCE MECHANOSENSITIVE CHANNEL"/>
    <property type="match status" value="1"/>
</dbReference>
<dbReference type="InterPro" id="IPR018490">
    <property type="entry name" value="cNMP-bd_dom_sf"/>
</dbReference>
<dbReference type="InterPro" id="IPR000595">
    <property type="entry name" value="cNMP-bd_dom"/>
</dbReference>
<name>A0A329Y6J4_RHITR</name>
<dbReference type="InterPro" id="IPR016846">
    <property type="entry name" value="cNMP-bd_ion_channel"/>
</dbReference>
<feature type="transmembrane region" description="Helical" evidence="5">
    <location>
        <begin position="107"/>
        <end position="127"/>
    </location>
</feature>
<dbReference type="Pfam" id="PF00027">
    <property type="entry name" value="cNMP_binding"/>
    <property type="match status" value="1"/>
</dbReference>
<dbReference type="PIRSF" id="PIRSF026673">
    <property type="entry name" value="UCP026673_ion_chan"/>
    <property type="match status" value="1"/>
</dbReference>
<dbReference type="SMART" id="SM00100">
    <property type="entry name" value="cNMP"/>
    <property type="match status" value="1"/>
</dbReference>
<dbReference type="PANTHER" id="PTHR30221">
    <property type="entry name" value="SMALL-CONDUCTANCE MECHANOSENSITIVE CHANNEL"/>
    <property type="match status" value="1"/>
</dbReference>
<evidence type="ECO:0000256" key="5">
    <source>
        <dbReference type="RuleBase" id="RU369025"/>
    </source>
</evidence>
<evidence type="ECO:0000256" key="4">
    <source>
        <dbReference type="ARBA" id="ARBA00023136"/>
    </source>
</evidence>
<dbReference type="CDD" id="cd00038">
    <property type="entry name" value="CAP_ED"/>
    <property type="match status" value="1"/>
</dbReference>
<dbReference type="SUPFAM" id="SSF51206">
    <property type="entry name" value="cAMP-binding domain-like"/>
    <property type="match status" value="1"/>
</dbReference>
<dbReference type="Gene3D" id="2.30.30.60">
    <property type="match status" value="1"/>
</dbReference>
<gene>
    <name evidence="7" type="ORF">DQ393_30950</name>
</gene>
<feature type="transmembrane region" description="Helical" evidence="5">
    <location>
        <begin position="37"/>
        <end position="55"/>
    </location>
</feature>
<evidence type="ECO:0000259" key="6">
    <source>
        <dbReference type="PROSITE" id="PS50042"/>
    </source>
</evidence>
<comment type="similarity">
    <text evidence="5">Belongs to the MscS (TC 1.A.23) family.</text>
</comment>
<dbReference type="EMBL" id="QMKK01000061">
    <property type="protein sequence ID" value="RAX37634.1"/>
    <property type="molecule type" value="Genomic_DNA"/>
</dbReference>
<dbReference type="Pfam" id="PF00924">
    <property type="entry name" value="MS_channel_2nd"/>
    <property type="match status" value="1"/>
</dbReference>